<reference evidence="3 4" key="1">
    <citation type="submission" date="2016-10" db="EMBL/GenBank/DDBJ databases">
        <authorList>
            <person name="de Groot N.N."/>
        </authorList>
    </citation>
    <scope>NUCLEOTIDE SEQUENCE [LARGE SCALE GENOMIC DNA]</scope>
    <source>
        <strain evidence="3 4">CGMCC 1.11030</strain>
    </source>
</reference>
<evidence type="ECO:0000313" key="3">
    <source>
        <dbReference type="EMBL" id="SFI22534.1"/>
    </source>
</evidence>
<dbReference type="Gene3D" id="3.60.15.10">
    <property type="entry name" value="Ribonuclease Z/Hydroxyacylglutathione hydrolase-like"/>
    <property type="match status" value="1"/>
</dbReference>
<protein>
    <submittedName>
        <fullName evidence="3">Glyoxylase, beta-lactamase superfamily II</fullName>
    </submittedName>
</protein>
<dbReference type="GO" id="GO:0017001">
    <property type="term" value="P:antibiotic catabolic process"/>
    <property type="evidence" value="ECO:0007669"/>
    <property type="project" value="UniProtKB-ARBA"/>
</dbReference>
<dbReference type="RefSeq" id="WP_092859992.1">
    <property type="nucleotide sequence ID" value="NZ_FOQH01000005.1"/>
</dbReference>
<dbReference type="PANTHER" id="PTHR42951:SF4">
    <property type="entry name" value="ACYL-COENZYME A THIOESTERASE MBLAC2"/>
    <property type="match status" value="1"/>
</dbReference>
<sequence length="335" mass="35968">MAKRGCSRGLHDIGNGCWAWQQPDGGWGWSNAGLVTDGEASLLVDTLFDLKLTGEMLAAMRAAVPQAEKIGALVNTHANGDHTYGNQLVEGARIVASQGTAEEFAHVPPAMFLALMSDPAMLGEAGDFVRECFAPFDFVGITLTPPTETFSGETALRVGDREVRLIEVGPAHTKGDTLVHLPGEKVVYTGDILFNEGTPIAWAGPLSNWIAACDRILAMDVEVVVPGHGPVTDKDGVRAMRDYLVFVTEEARRRFDAGLDFLAAAHDIELGRFAGLGDPERLVVNVQTLYDDFAGGERPVREAIPYFAHMKALREKWGLGPVHGHLHGPDCGCGG</sequence>
<dbReference type="InterPro" id="IPR036866">
    <property type="entry name" value="RibonucZ/Hydroxyglut_hydro"/>
</dbReference>
<dbReference type="OrthoDB" id="420651at2"/>
<dbReference type="Pfam" id="PF00753">
    <property type="entry name" value="Lactamase_B"/>
    <property type="match status" value="1"/>
</dbReference>
<comment type="similarity">
    <text evidence="1">Belongs to the metallo-beta-lactamase superfamily. Class-B beta-lactamase family.</text>
</comment>
<dbReference type="SMART" id="SM00849">
    <property type="entry name" value="Lactamase_B"/>
    <property type="match status" value="1"/>
</dbReference>
<dbReference type="InterPro" id="IPR001279">
    <property type="entry name" value="Metallo-B-lactamas"/>
</dbReference>
<evidence type="ECO:0000256" key="1">
    <source>
        <dbReference type="ARBA" id="ARBA00005250"/>
    </source>
</evidence>
<organism evidence="3 4">
    <name type="scientific">Albimonas pacifica</name>
    <dbReference type="NCBI Taxonomy" id="1114924"/>
    <lineage>
        <taxon>Bacteria</taxon>
        <taxon>Pseudomonadati</taxon>
        <taxon>Pseudomonadota</taxon>
        <taxon>Alphaproteobacteria</taxon>
        <taxon>Rhodobacterales</taxon>
        <taxon>Paracoccaceae</taxon>
        <taxon>Albimonas</taxon>
    </lineage>
</organism>
<proteinExistence type="inferred from homology"/>
<evidence type="ECO:0000259" key="2">
    <source>
        <dbReference type="SMART" id="SM00849"/>
    </source>
</evidence>
<feature type="domain" description="Metallo-beta-lactamase" evidence="2">
    <location>
        <begin position="29"/>
        <end position="228"/>
    </location>
</feature>
<dbReference type="CDD" id="cd16282">
    <property type="entry name" value="metallo-hydrolase-like_MBL-fold"/>
    <property type="match status" value="1"/>
</dbReference>
<dbReference type="InterPro" id="IPR050855">
    <property type="entry name" value="NDM-1-like"/>
</dbReference>
<dbReference type="AlphaFoldDB" id="A0A1I3GGG6"/>
<keyword evidence="4" id="KW-1185">Reference proteome</keyword>
<evidence type="ECO:0000313" key="4">
    <source>
        <dbReference type="Proteomes" id="UP000199377"/>
    </source>
</evidence>
<dbReference type="STRING" id="1114924.SAMN05216258_105150"/>
<dbReference type="PANTHER" id="PTHR42951">
    <property type="entry name" value="METALLO-BETA-LACTAMASE DOMAIN-CONTAINING"/>
    <property type="match status" value="1"/>
</dbReference>
<gene>
    <name evidence="3" type="ORF">SAMN05216258_105150</name>
</gene>
<name>A0A1I3GGG6_9RHOB</name>
<dbReference type="Proteomes" id="UP000199377">
    <property type="component" value="Unassembled WGS sequence"/>
</dbReference>
<dbReference type="SUPFAM" id="SSF56281">
    <property type="entry name" value="Metallo-hydrolase/oxidoreductase"/>
    <property type="match status" value="1"/>
</dbReference>
<dbReference type="EMBL" id="FOQH01000005">
    <property type="protein sequence ID" value="SFI22534.1"/>
    <property type="molecule type" value="Genomic_DNA"/>
</dbReference>
<accession>A0A1I3GGG6</accession>